<sequence length="349" mass="37940">MNLDLLRRLTEAHGVSGQEDAIRDIVRAELKGLCEMRTDSMGNLHCVKKGKGAKPTKLMLAAHMDEIGFVVKHIDDKGFLRLQTLGGWDPRSMASQRVFVHAKGGVLNGVMMPGVKPKHMLSPEELGKGLKIEDFFVDVGLSAEEATKAIRLGDMVSMNRTLQEMGPLLTCKSMDDRVAVYVMIEALKAAKSNEVEVHAIATVQEEVGLRGAAASGSGIAPDICVAIDITLANDIPAIPEQDHVTRLGEGAAIKIMDSSLICHPKVVEHFRSLAERHKIKHQMEILGMGGTDAGGVQRLHGGIPSFTLSIPTRYVHTVNETVHRDDVDACVALLARYIEDAHRGSYGYE</sequence>
<dbReference type="InterPro" id="IPR023367">
    <property type="entry name" value="Peptidase_M42_dom2"/>
</dbReference>
<dbReference type="Gene3D" id="2.40.30.40">
    <property type="entry name" value="Peptidase M42, domain 2"/>
    <property type="match status" value="1"/>
</dbReference>
<keyword evidence="4 8" id="KW-0479">Metal-binding</keyword>
<feature type="binding site" evidence="8">
    <location>
        <position position="175"/>
    </location>
    <ligand>
        <name>Zn(2+)</name>
        <dbReference type="ChEBI" id="CHEBI:29105"/>
        <label>1</label>
    </ligand>
</feature>
<dbReference type="AlphaFoldDB" id="A0A931LTY0"/>
<feature type="binding site" evidence="8">
    <location>
        <position position="175"/>
    </location>
    <ligand>
        <name>Zn(2+)</name>
        <dbReference type="ChEBI" id="CHEBI:29105"/>
        <label>2</label>
    </ligand>
</feature>
<dbReference type="PANTHER" id="PTHR32481:SF0">
    <property type="entry name" value="AMINOPEPTIDASE YPDE-RELATED"/>
    <property type="match status" value="1"/>
</dbReference>
<proteinExistence type="inferred from homology"/>
<feature type="binding site" evidence="8">
    <location>
        <position position="228"/>
    </location>
    <ligand>
        <name>Zn(2+)</name>
        <dbReference type="ChEBI" id="CHEBI:29105"/>
        <label>1</label>
    </ligand>
</feature>
<accession>A0A931LTY0</accession>
<dbReference type="Pfam" id="PF05343">
    <property type="entry name" value="Peptidase_M42"/>
    <property type="match status" value="1"/>
</dbReference>
<dbReference type="PANTHER" id="PTHR32481">
    <property type="entry name" value="AMINOPEPTIDASE"/>
    <property type="match status" value="1"/>
</dbReference>
<evidence type="ECO:0000256" key="3">
    <source>
        <dbReference type="ARBA" id="ARBA00022670"/>
    </source>
</evidence>
<dbReference type="PIRSF" id="PIRSF001123">
    <property type="entry name" value="PepA_GA"/>
    <property type="match status" value="1"/>
</dbReference>
<evidence type="ECO:0000256" key="4">
    <source>
        <dbReference type="ARBA" id="ARBA00022723"/>
    </source>
</evidence>
<evidence type="ECO:0000313" key="10">
    <source>
        <dbReference type="Proteomes" id="UP000727962"/>
    </source>
</evidence>
<dbReference type="CDD" id="cd05656">
    <property type="entry name" value="M42_Frv"/>
    <property type="match status" value="1"/>
</dbReference>
<dbReference type="Proteomes" id="UP000727962">
    <property type="component" value="Unassembled WGS sequence"/>
</dbReference>
<comment type="caution">
    <text evidence="9">The sequence shown here is derived from an EMBL/GenBank/DDBJ whole genome shotgun (WGS) entry which is preliminary data.</text>
</comment>
<name>A0A931LTY0_FIMGI</name>
<feature type="binding site" evidence="8">
    <location>
        <position position="63"/>
    </location>
    <ligand>
        <name>Zn(2+)</name>
        <dbReference type="ChEBI" id="CHEBI:29105"/>
        <label>1</label>
    </ligand>
</feature>
<reference evidence="9" key="1">
    <citation type="submission" date="2020-07" db="EMBL/GenBank/DDBJ databases">
        <title>Huge and variable diversity of episymbiotic CPR bacteria and DPANN archaea in groundwater ecosystems.</title>
        <authorList>
            <person name="He C.Y."/>
            <person name="Keren R."/>
            <person name="Whittaker M."/>
            <person name="Farag I.F."/>
            <person name="Doudna J."/>
            <person name="Cate J.H.D."/>
            <person name="Banfield J.F."/>
        </authorList>
    </citation>
    <scope>NUCLEOTIDE SEQUENCE</scope>
    <source>
        <strain evidence="9">NC_groundwater_17_Pr7_B-0.1um_64_12</strain>
    </source>
</reference>
<evidence type="ECO:0000256" key="6">
    <source>
        <dbReference type="PIRNR" id="PIRNR001123"/>
    </source>
</evidence>
<evidence type="ECO:0000256" key="8">
    <source>
        <dbReference type="PIRSR" id="PIRSR001123-2"/>
    </source>
</evidence>
<evidence type="ECO:0000256" key="7">
    <source>
        <dbReference type="PIRSR" id="PIRSR001123-1"/>
    </source>
</evidence>
<organism evidence="9 10">
    <name type="scientific">Fimbriimonas ginsengisoli</name>
    <dbReference type="NCBI Taxonomy" id="1005039"/>
    <lineage>
        <taxon>Bacteria</taxon>
        <taxon>Bacillati</taxon>
        <taxon>Armatimonadota</taxon>
        <taxon>Fimbriimonadia</taxon>
        <taxon>Fimbriimonadales</taxon>
        <taxon>Fimbriimonadaceae</taxon>
        <taxon>Fimbriimonas</taxon>
    </lineage>
</organism>
<comment type="similarity">
    <text evidence="1 6">Belongs to the peptidase M42 family.</text>
</comment>
<gene>
    <name evidence="9" type="ORF">HYR64_09330</name>
</gene>
<dbReference type="Gene3D" id="3.40.630.10">
    <property type="entry name" value="Zn peptidases"/>
    <property type="match status" value="1"/>
</dbReference>
<evidence type="ECO:0000256" key="5">
    <source>
        <dbReference type="ARBA" id="ARBA00022801"/>
    </source>
</evidence>
<evidence type="ECO:0000256" key="2">
    <source>
        <dbReference type="ARBA" id="ARBA00022438"/>
    </source>
</evidence>
<dbReference type="InterPro" id="IPR008007">
    <property type="entry name" value="Peptidase_M42"/>
</dbReference>
<dbReference type="GO" id="GO:0006508">
    <property type="term" value="P:proteolysis"/>
    <property type="evidence" value="ECO:0007669"/>
    <property type="project" value="UniProtKB-KW"/>
</dbReference>
<dbReference type="InterPro" id="IPR051464">
    <property type="entry name" value="Peptidase_M42_aminopept"/>
</dbReference>
<keyword evidence="2" id="KW-0031">Aminopeptidase</keyword>
<comment type="cofactor">
    <cofactor evidence="8">
        <name>a divalent metal cation</name>
        <dbReference type="ChEBI" id="CHEBI:60240"/>
    </cofactor>
    <text evidence="8">Binds 2 divalent metal cations per subunit.</text>
</comment>
<evidence type="ECO:0000313" key="9">
    <source>
        <dbReference type="EMBL" id="MBI1757292.1"/>
    </source>
</evidence>
<feature type="binding site" evidence="8">
    <location>
        <position position="316"/>
    </location>
    <ligand>
        <name>Zn(2+)</name>
        <dbReference type="ChEBI" id="CHEBI:29105"/>
        <label>2</label>
    </ligand>
</feature>
<keyword evidence="3" id="KW-0645">Protease</keyword>
<dbReference type="SUPFAM" id="SSF101821">
    <property type="entry name" value="Aminopeptidase/glucanase lid domain"/>
    <property type="match status" value="1"/>
</dbReference>
<feature type="binding site" evidence="8">
    <location>
        <position position="206"/>
    </location>
    <ligand>
        <name>Zn(2+)</name>
        <dbReference type="ChEBI" id="CHEBI:29105"/>
        <label>2</label>
    </ligand>
</feature>
<dbReference type="GO" id="GO:0046872">
    <property type="term" value="F:metal ion binding"/>
    <property type="evidence" value="ECO:0007669"/>
    <property type="project" value="UniProtKB-UniRule"/>
</dbReference>
<evidence type="ECO:0000256" key="1">
    <source>
        <dbReference type="ARBA" id="ARBA00006272"/>
    </source>
</evidence>
<dbReference type="EMBL" id="JACOSL010000058">
    <property type="protein sequence ID" value="MBI1757292.1"/>
    <property type="molecule type" value="Genomic_DNA"/>
</dbReference>
<dbReference type="SUPFAM" id="SSF53187">
    <property type="entry name" value="Zn-dependent exopeptidases"/>
    <property type="match status" value="1"/>
</dbReference>
<dbReference type="GO" id="GO:0004177">
    <property type="term" value="F:aminopeptidase activity"/>
    <property type="evidence" value="ECO:0007669"/>
    <property type="project" value="UniProtKB-UniRule"/>
</dbReference>
<feature type="active site" description="Proton acceptor" evidence="7">
    <location>
        <position position="205"/>
    </location>
</feature>
<keyword evidence="5" id="KW-0378">Hydrolase</keyword>
<protein>
    <submittedName>
        <fullName evidence="9">M42 family metallopeptidase</fullName>
    </submittedName>
</protein>